<accession>A0A1W7R9G7</accession>
<protein>
    <recommendedName>
        <fullName evidence="1">Translationally-controlled tumor protein homolog</fullName>
    </recommendedName>
</protein>
<dbReference type="FunFam" id="2.170.150.10:FF:000002">
    <property type="entry name" value="Translationally-controlled tumor protein homolog"/>
    <property type="match status" value="1"/>
</dbReference>
<reference evidence="5" key="1">
    <citation type="submission" date="2016-11" db="EMBL/GenBank/DDBJ databases">
        <title>Venom-gland transcriptomics and venom proteomics of the black-back scorpion (Hadrurus spadix) reveal detectability challenges and an unexplored realm of animal toxin diversity.</title>
        <authorList>
            <person name="Rokyta D.R."/>
            <person name="Ward M.J."/>
        </authorList>
    </citation>
    <scope>NUCLEOTIDE SEQUENCE</scope>
    <source>
        <tissue evidence="5">Venom gland</tissue>
    </source>
</reference>
<proteinExistence type="inferred from homology"/>
<dbReference type="AlphaFoldDB" id="A0A1W7R9G7"/>
<dbReference type="InterPro" id="IPR011057">
    <property type="entry name" value="Mss4-like_sf"/>
</dbReference>
<dbReference type="Gene3D" id="2.170.150.10">
    <property type="entry name" value="Metal Binding Protein, Guanine Nucleotide Exchange Factor, Chain A"/>
    <property type="match status" value="1"/>
</dbReference>
<evidence type="ECO:0000313" key="5">
    <source>
        <dbReference type="EMBL" id="JAV47784.1"/>
    </source>
</evidence>
<feature type="domain" description="TCTP" evidence="4">
    <location>
        <begin position="1"/>
        <end position="172"/>
    </location>
</feature>
<name>A0A1W7R9G7_9SCOR</name>
<dbReference type="EMBL" id="GFAH01000605">
    <property type="protein sequence ID" value="JAV47784.1"/>
    <property type="molecule type" value="Transcribed_RNA"/>
</dbReference>
<dbReference type="InterPro" id="IPR018105">
    <property type="entry name" value="Translational_control_tumour_p"/>
</dbReference>
<evidence type="ECO:0000256" key="2">
    <source>
        <dbReference type="ARBA" id="ARBA00055581"/>
    </source>
</evidence>
<evidence type="ECO:0000259" key="4">
    <source>
        <dbReference type="PROSITE" id="PS51797"/>
    </source>
</evidence>
<dbReference type="Pfam" id="PF00838">
    <property type="entry name" value="TCTP"/>
    <property type="match status" value="1"/>
</dbReference>
<dbReference type="PRINTS" id="PR01653">
    <property type="entry name" value="TCTPROTEIN"/>
</dbReference>
<sequence>MIIYKDLLTGDEMFTDSSKCRLVDDCIYEVECRHVSRKQGEIQLSGANPSAEEADEGTEEVVETGLDLVLNQRLVETGFSKNDYKNYLKNYTKMLQDKWKEVGKTEEEITIAKAKITEAVKKILPKLSDVQFFLGESSNPDGMVALLEYREDETGEKPYMMFMKHGLDEEKV</sequence>
<dbReference type="GO" id="GO:0005509">
    <property type="term" value="F:calcium ion binding"/>
    <property type="evidence" value="ECO:0007669"/>
    <property type="project" value="TreeGrafter"/>
</dbReference>
<evidence type="ECO:0000256" key="1">
    <source>
        <dbReference type="ARBA" id="ARBA00014759"/>
    </source>
</evidence>
<organism evidence="5">
    <name type="scientific">Hadrurus spadix</name>
    <dbReference type="NCBI Taxonomy" id="141984"/>
    <lineage>
        <taxon>Eukaryota</taxon>
        <taxon>Metazoa</taxon>
        <taxon>Ecdysozoa</taxon>
        <taxon>Arthropoda</taxon>
        <taxon>Chelicerata</taxon>
        <taxon>Arachnida</taxon>
        <taxon>Scorpiones</taxon>
        <taxon>Iurida</taxon>
        <taxon>Iuroidea</taxon>
        <taxon>Hadrurus</taxon>
    </lineage>
</organism>
<evidence type="ECO:0000256" key="3">
    <source>
        <dbReference type="PROSITE-ProRule" id="PRU01133"/>
    </source>
</evidence>
<dbReference type="InterPro" id="IPR034737">
    <property type="entry name" value="TCTP"/>
</dbReference>
<dbReference type="InterPro" id="IPR011323">
    <property type="entry name" value="Mss4/transl-control_tumour"/>
</dbReference>
<comment type="similarity">
    <text evidence="3">Belongs to the TCTP family.</text>
</comment>
<dbReference type="PANTHER" id="PTHR11991">
    <property type="entry name" value="TRANSLATIONALLY CONTROLLED TUMOR PROTEIN-RELATED"/>
    <property type="match status" value="1"/>
</dbReference>
<dbReference type="PANTHER" id="PTHR11991:SF0">
    <property type="entry name" value="TRANSLATIONALLY-CONTROLLED TUMOR PROTEIN"/>
    <property type="match status" value="1"/>
</dbReference>
<dbReference type="SUPFAM" id="SSF51316">
    <property type="entry name" value="Mss4-like"/>
    <property type="match status" value="1"/>
</dbReference>
<comment type="function">
    <text evidence="2">Venom protein that causes edema, enhances vascular permeability and is likely related to the inflammatory activity of the venom.</text>
</comment>
<dbReference type="GO" id="GO:0005737">
    <property type="term" value="C:cytoplasm"/>
    <property type="evidence" value="ECO:0007669"/>
    <property type="project" value="TreeGrafter"/>
</dbReference>
<dbReference type="PROSITE" id="PS51797">
    <property type="entry name" value="TCTP_3"/>
    <property type="match status" value="1"/>
</dbReference>